<evidence type="ECO:0000313" key="1">
    <source>
        <dbReference type="EMBL" id="KAJ9099378.1"/>
    </source>
</evidence>
<reference evidence="1" key="1">
    <citation type="submission" date="2023-04" db="EMBL/GenBank/DDBJ databases">
        <title>Draft Genome sequencing of Naganishia species isolated from polar environments using Oxford Nanopore Technology.</title>
        <authorList>
            <person name="Leo P."/>
            <person name="Venkateswaran K."/>
        </authorList>
    </citation>
    <scope>NUCLEOTIDE SEQUENCE</scope>
    <source>
        <strain evidence="1">MNA-CCFEE 5262</strain>
    </source>
</reference>
<dbReference type="Proteomes" id="UP001230649">
    <property type="component" value="Unassembled WGS sequence"/>
</dbReference>
<name>A0ACC2VJW7_9TREE</name>
<proteinExistence type="predicted"/>
<sequence length="573" mass="64015">MSVSATDPSEFSLPDELVAQASKITSREIQQLRVMNRVLVDKLIQVEGELKRLREENGADEGRVMGTSSKTETNIPDIPPDTASSINVLLGRSNSILDRSQSPTTSSASRLLVVTPLDHYSPYLPPIDRTVLGEEFYADLQDKRIIPGYEAERWSCWCHVARSAKGDTGSLSITHTKPARNGKPYLFQAARFVGHAARCDFYKDPWATNNAGERLFPQFPLEKPDRPYAQVAESSSVDSASSLDSNHRLTSHPEATATPPKVSSTSVDVVIPRYTIPQYSFHLPTIDQSKSGEPFFTHLQDSIIIAGYNDSHFFCWCHVAKDTDRGVYPGSHGKLHADARVDQGQGQGPRYRMSMFFEHAKSCSFYKNPWATKKGTSERLFPQFPLDNPAGQRDQEQRPAPAPSQSQEISTNLPHSILPHYSPHLPPIDQSRTGEEFFAHLRNEMIISSYDATRFSCWCHIAKDVEKGVVTGSHGKSHADAYADGRRYRVSMFYEHARKCNFFMNPWATSGLGGKGDRLYPQFPLEKPAQPFAQNGTIVSVDSPTDRTAASPEDSLYDEGGSLRKRKKVRYDL</sequence>
<gene>
    <name evidence="1" type="ORF">QFC20_005731</name>
</gene>
<comment type="caution">
    <text evidence="1">The sequence shown here is derived from an EMBL/GenBank/DDBJ whole genome shotgun (WGS) entry which is preliminary data.</text>
</comment>
<evidence type="ECO:0000313" key="2">
    <source>
        <dbReference type="Proteomes" id="UP001230649"/>
    </source>
</evidence>
<dbReference type="EMBL" id="JASBWS010000084">
    <property type="protein sequence ID" value="KAJ9099378.1"/>
    <property type="molecule type" value="Genomic_DNA"/>
</dbReference>
<accession>A0ACC2VJW7</accession>
<organism evidence="1 2">
    <name type="scientific">Naganishia adeliensis</name>
    <dbReference type="NCBI Taxonomy" id="92952"/>
    <lineage>
        <taxon>Eukaryota</taxon>
        <taxon>Fungi</taxon>
        <taxon>Dikarya</taxon>
        <taxon>Basidiomycota</taxon>
        <taxon>Agaricomycotina</taxon>
        <taxon>Tremellomycetes</taxon>
        <taxon>Filobasidiales</taxon>
        <taxon>Filobasidiaceae</taxon>
        <taxon>Naganishia</taxon>
    </lineage>
</organism>
<keyword evidence="2" id="KW-1185">Reference proteome</keyword>
<protein>
    <submittedName>
        <fullName evidence="1">Uncharacterized protein</fullName>
    </submittedName>
</protein>